<proteinExistence type="predicted"/>
<name>A0ABV0PTI9_9TELE</name>
<protein>
    <submittedName>
        <fullName evidence="2">Uncharacterized protein</fullName>
    </submittedName>
</protein>
<feature type="signal peptide" evidence="1">
    <location>
        <begin position="1"/>
        <end position="21"/>
    </location>
</feature>
<accession>A0ABV0PTI9</accession>
<dbReference type="EMBL" id="JAHRIO010086040">
    <property type="protein sequence ID" value="MEQ2186805.1"/>
    <property type="molecule type" value="Genomic_DNA"/>
</dbReference>
<gene>
    <name evidence="2" type="ORF">GOODEAATRI_032478</name>
</gene>
<comment type="caution">
    <text evidence="2">The sequence shown here is derived from an EMBL/GenBank/DDBJ whole genome shotgun (WGS) entry which is preliminary data.</text>
</comment>
<feature type="chain" id="PRO_5045138489" evidence="1">
    <location>
        <begin position="22"/>
        <end position="83"/>
    </location>
</feature>
<feature type="non-terminal residue" evidence="2">
    <location>
        <position position="83"/>
    </location>
</feature>
<keyword evidence="1" id="KW-0732">Signal</keyword>
<evidence type="ECO:0000256" key="1">
    <source>
        <dbReference type="SAM" id="SignalP"/>
    </source>
</evidence>
<keyword evidence="3" id="KW-1185">Reference proteome</keyword>
<evidence type="ECO:0000313" key="3">
    <source>
        <dbReference type="Proteomes" id="UP001476798"/>
    </source>
</evidence>
<evidence type="ECO:0000313" key="2">
    <source>
        <dbReference type="EMBL" id="MEQ2186805.1"/>
    </source>
</evidence>
<reference evidence="2 3" key="1">
    <citation type="submission" date="2021-06" db="EMBL/GenBank/DDBJ databases">
        <authorList>
            <person name="Palmer J.M."/>
        </authorList>
    </citation>
    <scope>NUCLEOTIDE SEQUENCE [LARGE SCALE GENOMIC DNA]</scope>
    <source>
        <strain evidence="2 3">GA_2019</strain>
        <tissue evidence="2">Muscle</tissue>
    </source>
</reference>
<organism evidence="2 3">
    <name type="scientific">Goodea atripinnis</name>
    <dbReference type="NCBI Taxonomy" id="208336"/>
    <lineage>
        <taxon>Eukaryota</taxon>
        <taxon>Metazoa</taxon>
        <taxon>Chordata</taxon>
        <taxon>Craniata</taxon>
        <taxon>Vertebrata</taxon>
        <taxon>Euteleostomi</taxon>
        <taxon>Actinopterygii</taxon>
        <taxon>Neopterygii</taxon>
        <taxon>Teleostei</taxon>
        <taxon>Neoteleostei</taxon>
        <taxon>Acanthomorphata</taxon>
        <taxon>Ovalentaria</taxon>
        <taxon>Atherinomorphae</taxon>
        <taxon>Cyprinodontiformes</taxon>
        <taxon>Goodeidae</taxon>
        <taxon>Goodea</taxon>
    </lineage>
</organism>
<sequence>MGRRRRLLLYILILFIESTISERVLKLSTSHEEIKEEGKSVVDSTTGPVDEVDAEASGNSRLPQASQECDEVNGWMSSTLIST</sequence>
<dbReference type="Proteomes" id="UP001476798">
    <property type="component" value="Unassembled WGS sequence"/>
</dbReference>